<dbReference type="SUPFAM" id="SSF144232">
    <property type="entry name" value="HIT/MYND zinc finger-like"/>
    <property type="match status" value="1"/>
</dbReference>
<reference evidence="6 7" key="1">
    <citation type="journal article" date="2019" name="Sci. Rep.">
        <title>Comparative genomics of chytrid fungi reveal insights into the obligate biotrophic and pathogenic lifestyle of Synchytrium endobioticum.</title>
        <authorList>
            <person name="van de Vossenberg B.T.L.H."/>
            <person name="Warris S."/>
            <person name="Nguyen H.D.T."/>
            <person name="van Gent-Pelzer M.P.E."/>
            <person name="Joly D.L."/>
            <person name="van de Geest H.C."/>
            <person name="Bonants P.J.M."/>
            <person name="Smith D.S."/>
            <person name="Levesque C.A."/>
            <person name="van der Lee T.A.J."/>
        </authorList>
    </citation>
    <scope>NUCLEOTIDE SEQUENCE [LARGE SCALE GENOMIC DNA]</scope>
    <source>
        <strain evidence="6 7">LEV6574</strain>
    </source>
</reference>
<keyword evidence="2 4" id="KW-0863">Zinc-finger</keyword>
<dbReference type="GO" id="GO:0008270">
    <property type="term" value="F:zinc ion binding"/>
    <property type="evidence" value="ECO:0007669"/>
    <property type="project" value="UniProtKB-KW"/>
</dbReference>
<sequence length="391" mass="44856">MAQLAFIADMPAWTLPKPDLDHFPSKVGGKPIWLHPHHILNAERASCRICNKPMLLLLQIYTPETAPLHAYHRCIYLFCCRNGACHRSNWRQTFKVYRSQLPQQQKCCDVHNQVSGDIVAKTCYVCGLAGTKQCGKCHNISYCSKEHQVFHWTAGRHKLLCDSSLPSEKSSALSKDAIAKLQKEDTEIMKRYLFSEYEMVIEDEPDTAIDGLVDDMKNMDADRNGHNGDALAMVPFAQEQYEESDAGVDKAFLKFQKRICVEPDQVLRYCRVSDSPTNPAPPLWVSDFHTPPSNDIPPCPYCYSERSFEFQVMPQLLNYFKSIDHVDINALDWGTIAIYTCPQNCSLRQSSSRLDEWYAEEIMWRQMFSEHGVADRITKIRNDHQVGIKQQ</sequence>
<evidence type="ECO:0000256" key="2">
    <source>
        <dbReference type="ARBA" id="ARBA00022771"/>
    </source>
</evidence>
<evidence type="ECO:0000313" key="7">
    <source>
        <dbReference type="Proteomes" id="UP000320475"/>
    </source>
</evidence>
<dbReference type="InterPro" id="IPR002893">
    <property type="entry name" value="Znf_MYND"/>
</dbReference>
<dbReference type="Proteomes" id="UP000320475">
    <property type="component" value="Unassembled WGS sequence"/>
</dbReference>
<organism evidence="6 7">
    <name type="scientific">Synchytrium endobioticum</name>
    <dbReference type="NCBI Taxonomy" id="286115"/>
    <lineage>
        <taxon>Eukaryota</taxon>
        <taxon>Fungi</taxon>
        <taxon>Fungi incertae sedis</taxon>
        <taxon>Chytridiomycota</taxon>
        <taxon>Chytridiomycota incertae sedis</taxon>
        <taxon>Chytridiomycetes</taxon>
        <taxon>Synchytriales</taxon>
        <taxon>Synchytriaceae</taxon>
        <taxon>Synchytrium</taxon>
    </lineage>
</organism>
<protein>
    <recommendedName>
        <fullName evidence="5">MYND-type domain-containing protein</fullName>
    </recommendedName>
</protein>
<dbReference type="PROSITE" id="PS01360">
    <property type="entry name" value="ZF_MYND_1"/>
    <property type="match status" value="1"/>
</dbReference>
<dbReference type="Pfam" id="PF01753">
    <property type="entry name" value="zf-MYND"/>
    <property type="match status" value="1"/>
</dbReference>
<dbReference type="InterPro" id="IPR007320">
    <property type="entry name" value="PDCD2_C"/>
</dbReference>
<accession>A0A507CML9</accession>
<dbReference type="Pfam" id="PF04194">
    <property type="entry name" value="PDCD2_C"/>
    <property type="match status" value="1"/>
</dbReference>
<dbReference type="OrthoDB" id="443682at2759"/>
<dbReference type="GO" id="GO:0005737">
    <property type="term" value="C:cytoplasm"/>
    <property type="evidence" value="ECO:0007669"/>
    <property type="project" value="InterPro"/>
</dbReference>
<evidence type="ECO:0000313" key="6">
    <source>
        <dbReference type="EMBL" id="TPX39893.1"/>
    </source>
</evidence>
<keyword evidence="3" id="KW-0862">Zinc</keyword>
<dbReference type="AlphaFoldDB" id="A0A507CML9"/>
<dbReference type="PANTHER" id="PTHR12298:SF4">
    <property type="entry name" value="PROGRAMMED CELL DEATH PROTEIN 2"/>
    <property type="match status" value="1"/>
</dbReference>
<proteinExistence type="predicted"/>
<evidence type="ECO:0000256" key="3">
    <source>
        <dbReference type="ARBA" id="ARBA00022833"/>
    </source>
</evidence>
<dbReference type="EMBL" id="QEAM01000436">
    <property type="protein sequence ID" value="TPX39893.1"/>
    <property type="molecule type" value="Genomic_DNA"/>
</dbReference>
<gene>
    <name evidence="6" type="ORF">SeLEV6574_g06934</name>
</gene>
<evidence type="ECO:0000256" key="1">
    <source>
        <dbReference type="ARBA" id="ARBA00022723"/>
    </source>
</evidence>
<feature type="domain" description="MYND-type" evidence="5">
    <location>
        <begin position="123"/>
        <end position="161"/>
    </location>
</feature>
<dbReference type="PANTHER" id="PTHR12298">
    <property type="entry name" value="PCDC2 PROGRAMMED CELL DEATH PROTEIN 2 -RELATED"/>
    <property type="match status" value="1"/>
</dbReference>
<dbReference type="GO" id="GO:0005634">
    <property type="term" value="C:nucleus"/>
    <property type="evidence" value="ECO:0007669"/>
    <property type="project" value="TreeGrafter"/>
</dbReference>
<keyword evidence="1" id="KW-0479">Metal-binding</keyword>
<dbReference type="PROSITE" id="PS50865">
    <property type="entry name" value="ZF_MYND_2"/>
    <property type="match status" value="1"/>
</dbReference>
<name>A0A507CML9_9FUNG</name>
<evidence type="ECO:0000259" key="5">
    <source>
        <dbReference type="PROSITE" id="PS50865"/>
    </source>
</evidence>
<dbReference type="Gene3D" id="6.10.140.2220">
    <property type="match status" value="1"/>
</dbReference>
<comment type="caution">
    <text evidence="6">The sequence shown here is derived from an EMBL/GenBank/DDBJ whole genome shotgun (WGS) entry which is preliminary data.</text>
</comment>
<evidence type="ECO:0000256" key="4">
    <source>
        <dbReference type="PROSITE-ProRule" id="PRU00134"/>
    </source>
</evidence>